<reference evidence="2 3" key="1">
    <citation type="submission" date="2023-06" db="EMBL/GenBank/DDBJ databases">
        <title>Parasedimentitalea psychrophila sp. nov., a psychrophilic bacterium isolated from deep-sea sediment.</title>
        <authorList>
            <person name="Li A."/>
        </authorList>
    </citation>
    <scope>NUCLEOTIDE SEQUENCE [LARGE SCALE GENOMIC DNA]</scope>
    <source>
        <strain evidence="2 3">QS115</strain>
    </source>
</reference>
<accession>A0A9Y2KVM3</accession>
<evidence type="ECO:0000313" key="2">
    <source>
        <dbReference type="EMBL" id="WIY23996.1"/>
    </source>
</evidence>
<dbReference type="EMBL" id="CP127247">
    <property type="protein sequence ID" value="WIY23996.1"/>
    <property type="molecule type" value="Genomic_DNA"/>
</dbReference>
<feature type="domain" description="Glyoxalase-like" evidence="1">
    <location>
        <begin position="3"/>
        <end position="170"/>
    </location>
</feature>
<dbReference type="Proteomes" id="UP001238334">
    <property type="component" value="Chromosome"/>
</dbReference>
<dbReference type="KEGG" id="ppso:QPJ95_15385"/>
<sequence>MELDHLAVAGESLEAAKAHVEEALGVPMQPGGQHELFGTHNYLLGLGDGLYLEAIAINPEVTPQRSPRWFDLDRFSGAPRISNWICRCSHMADVLAQLPAGTGTPVALSRGDLRWDMAVPTDGILPYDNMVPALIEWHSAHPAALLSQQGCRLQRLTLSHPKAGELQALLPLGDDRVVYETGEIGFEATFDTAHGQRVLS</sequence>
<dbReference type="Gene3D" id="3.10.180.10">
    <property type="entry name" value="2,3-Dihydroxybiphenyl 1,2-Dioxygenase, domain 1"/>
    <property type="match status" value="1"/>
</dbReference>
<organism evidence="2 3">
    <name type="scientific">Parasedimentitalea psychrophila</name>
    <dbReference type="NCBI Taxonomy" id="2997337"/>
    <lineage>
        <taxon>Bacteria</taxon>
        <taxon>Pseudomonadati</taxon>
        <taxon>Pseudomonadota</taxon>
        <taxon>Alphaproteobacteria</taxon>
        <taxon>Rhodobacterales</taxon>
        <taxon>Paracoccaceae</taxon>
        <taxon>Parasedimentitalea</taxon>
    </lineage>
</organism>
<dbReference type="AlphaFoldDB" id="A0A9Y2KVM3"/>
<evidence type="ECO:0000313" key="3">
    <source>
        <dbReference type="Proteomes" id="UP001238334"/>
    </source>
</evidence>
<name>A0A9Y2KVM3_9RHOB</name>
<protein>
    <submittedName>
        <fullName evidence="2">VOC family protein</fullName>
    </submittedName>
</protein>
<dbReference type="RefSeq" id="WP_270917001.1">
    <property type="nucleotide sequence ID" value="NZ_CP127247.1"/>
</dbReference>
<dbReference type="InterPro" id="IPR025870">
    <property type="entry name" value="Glyoxalase-like_dom"/>
</dbReference>
<keyword evidence="3" id="KW-1185">Reference proteome</keyword>
<evidence type="ECO:0000259" key="1">
    <source>
        <dbReference type="Pfam" id="PF13468"/>
    </source>
</evidence>
<gene>
    <name evidence="2" type="ORF">QPJ95_15385</name>
</gene>
<dbReference type="Pfam" id="PF13468">
    <property type="entry name" value="Glyoxalase_3"/>
    <property type="match status" value="1"/>
</dbReference>
<dbReference type="InterPro" id="IPR029068">
    <property type="entry name" value="Glyas_Bleomycin-R_OHBP_Dase"/>
</dbReference>
<proteinExistence type="predicted"/>